<dbReference type="Proteomes" id="UP001459277">
    <property type="component" value="Unassembled WGS sequence"/>
</dbReference>
<evidence type="ECO:0000313" key="2">
    <source>
        <dbReference type="EMBL" id="KAK9999762.1"/>
    </source>
</evidence>
<sequence length="115" mass="13457">MAATEMLDVDWQGNNIINCIVNYKSVPPSPPFYSPQRQVKQEQITFDEKFVEPLEKPRRGRKRKQGNYQSADDNRPVQYKQSRREEDRRGGKTIISIGLIGMWRSKSDEEVGQER</sequence>
<feature type="compositionally biased region" description="Basic and acidic residues" evidence="1">
    <location>
        <begin position="46"/>
        <end position="57"/>
    </location>
</feature>
<gene>
    <name evidence="2" type="ORF">SO802_019365</name>
</gene>
<comment type="caution">
    <text evidence="2">The sequence shown here is derived from an EMBL/GenBank/DDBJ whole genome shotgun (WGS) entry which is preliminary data.</text>
</comment>
<accession>A0AAW2CNG4</accession>
<protein>
    <submittedName>
        <fullName evidence="2">Uncharacterized protein</fullName>
    </submittedName>
</protein>
<dbReference type="EMBL" id="JAZDWU010000006">
    <property type="protein sequence ID" value="KAK9999762.1"/>
    <property type="molecule type" value="Genomic_DNA"/>
</dbReference>
<evidence type="ECO:0000313" key="3">
    <source>
        <dbReference type="Proteomes" id="UP001459277"/>
    </source>
</evidence>
<proteinExistence type="predicted"/>
<reference evidence="2 3" key="1">
    <citation type="submission" date="2024-01" db="EMBL/GenBank/DDBJ databases">
        <title>A telomere-to-telomere, gap-free genome of sweet tea (Lithocarpus litseifolius).</title>
        <authorList>
            <person name="Zhou J."/>
        </authorList>
    </citation>
    <scope>NUCLEOTIDE SEQUENCE [LARGE SCALE GENOMIC DNA]</scope>
    <source>
        <strain evidence="2">Zhou-2022a</strain>
        <tissue evidence="2">Leaf</tissue>
    </source>
</reference>
<feature type="region of interest" description="Disordered" evidence="1">
    <location>
        <begin position="45"/>
        <end position="93"/>
    </location>
</feature>
<evidence type="ECO:0000256" key="1">
    <source>
        <dbReference type="SAM" id="MobiDB-lite"/>
    </source>
</evidence>
<dbReference type="AlphaFoldDB" id="A0AAW2CNG4"/>
<keyword evidence="3" id="KW-1185">Reference proteome</keyword>
<organism evidence="2 3">
    <name type="scientific">Lithocarpus litseifolius</name>
    <dbReference type="NCBI Taxonomy" id="425828"/>
    <lineage>
        <taxon>Eukaryota</taxon>
        <taxon>Viridiplantae</taxon>
        <taxon>Streptophyta</taxon>
        <taxon>Embryophyta</taxon>
        <taxon>Tracheophyta</taxon>
        <taxon>Spermatophyta</taxon>
        <taxon>Magnoliopsida</taxon>
        <taxon>eudicotyledons</taxon>
        <taxon>Gunneridae</taxon>
        <taxon>Pentapetalae</taxon>
        <taxon>rosids</taxon>
        <taxon>fabids</taxon>
        <taxon>Fagales</taxon>
        <taxon>Fagaceae</taxon>
        <taxon>Lithocarpus</taxon>
    </lineage>
</organism>
<name>A0AAW2CNG4_9ROSI</name>